<reference evidence="1 2" key="1">
    <citation type="submission" date="2016-10" db="EMBL/GenBank/DDBJ databases">
        <authorList>
            <person name="de Groot N.N."/>
        </authorList>
    </citation>
    <scope>NUCLEOTIDE SEQUENCE [LARGE SCALE GENOMIC DNA]</scope>
    <source>
        <strain evidence="1 2">47C3B</strain>
    </source>
</reference>
<dbReference type="Gene3D" id="3.40.1000.10">
    <property type="entry name" value="Mog1/PsbP, alpha/beta/alpha sandwich"/>
    <property type="match status" value="1"/>
</dbReference>
<name>A0A1G7FW21_9SPHI</name>
<dbReference type="RefSeq" id="WP_091151678.1">
    <property type="nucleotide sequence ID" value="NZ_FNAI01000009.1"/>
</dbReference>
<dbReference type="PROSITE" id="PS51257">
    <property type="entry name" value="PROKAR_LIPOPROTEIN"/>
    <property type="match status" value="1"/>
</dbReference>
<sequence>MLKTAIAIMLLFFVGCTQNKTVKEQHKARKYTWVKQENSKYSFEYPSDWVITQNAGPLAEAIHINSKASAAIDFSFMLLPDTVPGDEYIDHMISSITPPRSKLIKHVLVRKNNKSYTDILYTQEDYAGVWKHEHILYTDGQKTYSLQFTTLENKTAKQITADGNKILQSFKVK</sequence>
<protein>
    <recommendedName>
        <fullName evidence="3">Lipoprotein</fullName>
    </recommendedName>
</protein>
<evidence type="ECO:0000313" key="1">
    <source>
        <dbReference type="EMBL" id="SDE80064.1"/>
    </source>
</evidence>
<dbReference type="EMBL" id="FNAI01000009">
    <property type="protein sequence ID" value="SDE80064.1"/>
    <property type="molecule type" value="Genomic_DNA"/>
</dbReference>
<organism evidence="1 2">
    <name type="scientific">Mucilaginibacter pineti</name>
    <dbReference type="NCBI Taxonomy" id="1391627"/>
    <lineage>
        <taxon>Bacteria</taxon>
        <taxon>Pseudomonadati</taxon>
        <taxon>Bacteroidota</taxon>
        <taxon>Sphingobacteriia</taxon>
        <taxon>Sphingobacteriales</taxon>
        <taxon>Sphingobacteriaceae</taxon>
        <taxon>Mucilaginibacter</taxon>
    </lineage>
</organism>
<evidence type="ECO:0008006" key="3">
    <source>
        <dbReference type="Google" id="ProtNLM"/>
    </source>
</evidence>
<gene>
    <name evidence="1" type="ORF">SAMN05216464_109241</name>
</gene>
<proteinExistence type="predicted"/>
<accession>A0A1G7FW21</accession>
<evidence type="ECO:0000313" key="2">
    <source>
        <dbReference type="Proteomes" id="UP000199072"/>
    </source>
</evidence>
<keyword evidence="2" id="KW-1185">Reference proteome</keyword>
<dbReference type="AlphaFoldDB" id="A0A1G7FW21"/>
<dbReference type="Proteomes" id="UP000199072">
    <property type="component" value="Unassembled WGS sequence"/>
</dbReference>